<dbReference type="EC" id="6.3.5.4" evidence="2"/>
<reference evidence="7 8" key="1">
    <citation type="submission" date="2021-01" db="EMBL/GenBank/DDBJ databases">
        <title>Draft genome sequence of Micromonospora sp. strain STR1s_6.</title>
        <authorList>
            <person name="Karlyshev A."/>
            <person name="Jawad R."/>
        </authorList>
    </citation>
    <scope>NUCLEOTIDE SEQUENCE [LARGE SCALE GENOMIC DNA]</scope>
    <source>
        <strain evidence="7 8">STR1S-6</strain>
    </source>
</reference>
<comment type="caution">
    <text evidence="7">The sequence shown here is derived from an EMBL/GenBank/DDBJ whole genome shotgun (WGS) entry which is preliminary data.</text>
</comment>
<dbReference type="InterPro" id="IPR001962">
    <property type="entry name" value="Asn_synthase"/>
</dbReference>
<dbReference type="InterPro" id="IPR051786">
    <property type="entry name" value="ASN_synthetase/amidase"/>
</dbReference>
<evidence type="ECO:0000313" key="8">
    <source>
        <dbReference type="Proteomes" id="UP000622245"/>
    </source>
</evidence>
<accession>A0ABS1YAM0</accession>
<evidence type="ECO:0000256" key="1">
    <source>
        <dbReference type="ARBA" id="ARBA00005187"/>
    </source>
</evidence>
<dbReference type="RefSeq" id="WP_203146870.1">
    <property type="nucleotide sequence ID" value="NZ_JAEVHL010000006.1"/>
</dbReference>
<comment type="pathway">
    <text evidence="1">Amino-acid biosynthesis; L-asparagine biosynthesis; L-asparagine from L-aspartate (L-Gln route): step 1/1.</text>
</comment>
<proteinExistence type="predicted"/>
<keyword evidence="8" id="KW-1185">Reference proteome</keyword>
<evidence type="ECO:0000256" key="4">
    <source>
        <dbReference type="ARBA" id="ARBA00048741"/>
    </source>
</evidence>
<dbReference type="EMBL" id="JAEVHL010000006">
    <property type="protein sequence ID" value="MBM0274449.1"/>
    <property type="molecule type" value="Genomic_DNA"/>
</dbReference>
<dbReference type="PANTHER" id="PTHR43284:SF1">
    <property type="entry name" value="ASPARAGINE SYNTHETASE"/>
    <property type="match status" value="1"/>
</dbReference>
<organism evidence="7 8">
    <name type="scientific">Micromonospora tarensis</name>
    <dbReference type="NCBI Taxonomy" id="2806100"/>
    <lineage>
        <taxon>Bacteria</taxon>
        <taxon>Bacillati</taxon>
        <taxon>Actinomycetota</taxon>
        <taxon>Actinomycetes</taxon>
        <taxon>Micromonosporales</taxon>
        <taxon>Micromonosporaceae</taxon>
        <taxon>Micromonospora</taxon>
    </lineage>
</organism>
<evidence type="ECO:0000313" key="7">
    <source>
        <dbReference type="EMBL" id="MBM0274449.1"/>
    </source>
</evidence>
<keyword evidence="3" id="KW-0061">Asparagine biosynthesis</keyword>
<evidence type="ECO:0000259" key="6">
    <source>
        <dbReference type="Pfam" id="PF00733"/>
    </source>
</evidence>
<sequence length="561" mass="60747">MRVAMIGQFGASADDLTRLVARATSVSDVDHVHDLPGSFAVIAADGDAVKVQGTASGWHRVYHAEINGCTVAASRADLLAALTGAEPTASALAIRLLEPVPYPLGEAPMWQNVTAVDPYDQLVVTGHGRHARSVRWWSAPEPALGLADGAQAVRAALTAAVDARMRPGQPMSTDLSGGYDSTALAFLAERRGADLVACTAHSDDPLSDELGWARLAATHLRLREHIVLPPEEFTLPYAEMGIGEDVLDEPSMMVPYRGRAMSTIRRMAGTGSTMHFTGFGGDQLFTGSPIYLQRLMRRSPRRAVANLRGYRALFSWRRGALLRELLDRRSLRSSLLGVNLDEPPSVDITIPSFGWVPTPRVPQWLTPMARDMINEALRAAATSAVPLVEEKGTHLELHGIRAATREVSVLDAMARTVGLPLAAPFFDDHVIAAAFSVRSEERVTPYRYKPLLAAAMRGIVPDDCLDRQTKAQGGVEGAEGLRQERVRLAQLWEDSRLADLGLVDAGRLRQLCSTPSAPELADGALLSTIACESWLRTRPASIRPTPWGPDEPASTPRLHPH</sequence>
<keyword evidence="3" id="KW-0028">Amino-acid biosynthesis</keyword>
<comment type="catalytic activity">
    <reaction evidence="4">
        <text>L-aspartate + L-glutamine + ATP + H2O = L-asparagine + L-glutamate + AMP + diphosphate + H(+)</text>
        <dbReference type="Rhea" id="RHEA:12228"/>
        <dbReference type="ChEBI" id="CHEBI:15377"/>
        <dbReference type="ChEBI" id="CHEBI:15378"/>
        <dbReference type="ChEBI" id="CHEBI:29985"/>
        <dbReference type="ChEBI" id="CHEBI:29991"/>
        <dbReference type="ChEBI" id="CHEBI:30616"/>
        <dbReference type="ChEBI" id="CHEBI:33019"/>
        <dbReference type="ChEBI" id="CHEBI:58048"/>
        <dbReference type="ChEBI" id="CHEBI:58359"/>
        <dbReference type="ChEBI" id="CHEBI:456215"/>
        <dbReference type="EC" id="6.3.5.4"/>
    </reaction>
</comment>
<name>A0ABS1YAM0_9ACTN</name>
<evidence type="ECO:0000256" key="2">
    <source>
        <dbReference type="ARBA" id="ARBA00012737"/>
    </source>
</evidence>
<feature type="domain" description="Asparagine synthetase" evidence="6">
    <location>
        <begin position="153"/>
        <end position="536"/>
    </location>
</feature>
<protein>
    <recommendedName>
        <fullName evidence="2">asparagine synthase (glutamine-hydrolyzing)</fullName>
        <ecNumber evidence="2">6.3.5.4</ecNumber>
    </recommendedName>
</protein>
<dbReference type="SUPFAM" id="SSF52402">
    <property type="entry name" value="Adenine nucleotide alpha hydrolases-like"/>
    <property type="match status" value="1"/>
</dbReference>
<dbReference type="Gene3D" id="3.40.50.620">
    <property type="entry name" value="HUPs"/>
    <property type="match status" value="2"/>
</dbReference>
<evidence type="ECO:0000256" key="3">
    <source>
        <dbReference type="ARBA" id="ARBA00022888"/>
    </source>
</evidence>
<dbReference type="Proteomes" id="UP000622245">
    <property type="component" value="Unassembled WGS sequence"/>
</dbReference>
<dbReference type="Pfam" id="PF00733">
    <property type="entry name" value="Asn_synthase"/>
    <property type="match status" value="1"/>
</dbReference>
<gene>
    <name evidence="7" type="ORF">JM949_02700</name>
</gene>
<feature type="region of interest" description="Disordered" evidence="5">
    <location>
        <begin position="540"/>
        <end position="561"/>
    </location>
</feature>
<dbReference type="InterPro" id="IPR014729">
    <property type="entry name" value="Rossmann-like_a/b/a_fold"/>
</dbReference>
<evidence type="ECO:0000256" key="5">
    <source>
        <dbReference type="SAM" id="MobiDB-lite"/>
    </source>
</evidence>
<dbReference type="PANTHER" id="PTHR43284">
    <property type="entry name" value="ASPARAGINE SYNTHETASE (GLUTAMINE-HYDROLYZING)"/>
    <property type="match status" value="1"/>
</dbReference>